<organism evidence="4 5">
    <name type="scientific">Candidatus Daviesbacteria bacterium GW2011_GWB1_41_5</name>
    <dbReference type="NCBI Taxonomy" id="1618429"/>
    <lineage>
        <taxon>Bacteria</taxon>
        <taxon>Candidatus Daviesiibacteriota</taxon>
    </lineage>
</organism>
<protein>
    <submittedName>
        <fullName evidence="4">NLP/P60 protein</fullName>
    </submittedName>
</protein>
<dbReference type="PROSITE" id="PS50937">
    <property type="entry name" value="HTH_MERR_2"/>
    <property type="match status" value="1"/>
</dbReference>
<evidence type="ECO:0000259" key="2">
    <source>
        <dbReference type="PROSITE" id="PS50937"/>
    </source>
</evidence>
<reference evidence="4 5" key="1">
    <citation type="journal article" date="2015" name="Nature">
        <title>rRNA introns, odd ribosomes, and small enigmatic genomes across a large radiation of phyla.</title>
        <authorList>
            <person name="Brown C.T."/>
            <person name="Hug L.A."/>
            <person name="Thomas B.C."/>
            <person name="Sharon I."/>
            <person name="Castelle C.J."/>
            <person name="Singh A."/>
            <person name="Wilkins M.J."/>
            <person name="Williams K.H."/>
            <person name="Banfield J.F."/>
        </authorList>
    </citation>
    <scope>NUCLEOTIDE SEQUENCE [LARGE SCALE GENOMIC DNA]</scope>
</reference>
<feature type="non-terminal residue" evidence="4">
    <location>
        <position position="1"/>
    </location>
</feature>
<dbReference type="InterPro" id="IPR009061">
    <property type="entry name" value="DNA-bd_dom_put_sf"/>
</dbReference>
<gene>
    <name evidence="4" type="ORF">UU67_C0015G0018</name>
</gene>
<dbReference type="Gene3D" id="2.30.30.40">
    <property type="entry name" value="SH3 Domains"/>
    <property type="match status" value="1"/>
</dbReference>
<name>A0A0G0YVX6_9BACT</name>
<dbReference type="InterPro" id="IPR000551">
    <property type="entry name" value="MerR-type_HTH_dom"/>
</dbReference>
<feature type="domain" description="HTH merR-type" evidence="2">
    <location>
        <begin position="25"/>
        <end position="68"/>
    </location>
</feature>
<dbReference type="Pfam" id="PF08239">
    <property type="entry name" value="SH3_3"/>
    <property type="match status" value="1"/>
</dbReference>
<dbReference type="InterPro" id="IPR003646">
    <property type="entry name" value="SH3-like_bac-type"/>
</dbReference>
<evidence type="ECO:0000313" key="4">
    <source>
        <dbReference type="EMBL" id="KKS13846.1"/>
    </source>
</evidence>
<feature type="transmembrane region" description="Helical" evidence="1">
    <location>
        <begin position="116"/>
        <end position="136"/>
    </location>
</feature>
<evidence type="ECO:0000256" key="1">
    <source>
        <dbReference type="SAM" id="Phobius"/>
    </source>
</evidence>
<sequence length="279" mass="30945">HSERPDGKNRYFSLDELEKYKLSQPLSISEAAIMLNISPTTLRRLEERGLFKPGRNSAGERVYDKQSLKNFLNSDYFLRKKPIEKKIIEPSREEVKNTPKESIRINLKPFQRTPELLAATVMFFLLVAIGVTNIQAPAVKSPLSFLFSNKVPAPAVLSQTIEAVPEATAEVELNPSPVASAGAVLDAFPTATPIATAEADLSDIETTPMEIVTVIFEDKSSVANIRQKPSTTSRIIGQAPNGSSYELISKTTDWYEVKLVNELTGFISAKYIWKEEGDN</sequence>
<dbReference type="SUPFAM" id="SSF46955">
    <property type="entry name" value="Putative DNA-binding domain"/>
    <property type="match status" value="1"/>
</dbReference>
<keyword evidence="1" id="KW-0472">Membrane</keyword>
<comment type="caution">
    <text evidence="4">The sequence shown here is derived from an EMBL/GenBank/DDBJ whole genome shotgun (WGS) entry which is preliminary data.</text>
</comment>
<dbReference type="Proteomes" id="UP000034753">
    <property type="component" value="Unassembled WGS sequence"/>
</dbReference>
<keyword evidence="1" id="KW-1133">Transmembrane helix</keyword>
<dbReference type="Gene3D" id="1.10.1660.10">
    <property type="match status" value="1"/>
</dbReference>
<dbReference type="Pfam" id="PF00376">
    <property type="entry name" value="MerR"/>
    <property type="match status" value="1"/>
</dbReference>
<dbReference type="PROSITE" id="PS51781">
    <property type="entry name" value="SH3B"/>
    <property type="match status" value="1"/>
</dbReference>
<evidence type="ECO:0000313" key="5">
    <source>
        <dbReference type="Proteomes" id="UP000034753"/>
    </source>
</evidence>
<dbReference type="AlphaFoldDB" id="A0A0G0YVX6"/>
<dbReference type="EMBL" id="LCBN01000015">
    <property type="protein sequence ID" value="KKS13846.1"/>
    <property type="molecule type" value="Genomic_DNA"/>
</dbReference>
<dbReference type="GO" id="GO:0006355">
    <property type="term" value="P:regulation of DNA-templated transcription"/>
    <property type="evidence" value="ECO:0007669"/>
    <property type="project" value="InterPro"/>
</dbReference>
<proteinExistence type="predicted"/>
<accession>A0A0G0YVX6</accession>
<dbReference type="SMART" id="SM00287">
    <property type="entry name" value="SH3b"/>
    <property type="match status" value="1"/>
</dbReference>
<feature type="domain" description="SH3b" evidence="3">
    <location>
        <begin position="207"/>
        <end position="276"/>
    </location>
</feature>
<evidence type="ECO:0000259" key="3">
    <source>
        <dbReference type="PROSITE" id="PS51781"/>
    </source>
</evidence>
<dbReference type="CDD" id="cd04761">
    <property type="entry name" value="HTH_MerR-SF"/>
    <property type="match status" value="1"/>
</dbReference>
<keyword evidence="1" id="KW-0812">Transmembrane</keyword>
<dbReference type="GO" id="GO:0003677">
    <property type="term" value="F:DNA binding"/>
    <property type="evidence" value="ECO:0007669"/>
    <property type="project" value="InterPro"/>
</dbReference>